<gene>
    <name evidence="1" type="ORF">RGLFYP36_01792</name>
</gene>
<dbReference type="AlphaFoldDB" id="A0A6N3FDI6"/>
<proteinExistence type="predicted"/>
<dbReference type="RefSeq" id="WP_156734503.1">
    <property type="nucleotide sequence ID" value="NZ_CACRUU010000084.1"/>
</dbReference>
<organism evidence="1">
    <name type="scientific">Mediterraneibacter gnavus</name>
    <name type="common">Ruminococcus gnavus</name>
    <dbReference type="NCBI Taxonomy" id="33038"/>
    <lineage>
        <taxon>Bacteria</taxon>
        <taxon>Bacillati</taxon>
        <taxon>Bacillota</taxon>
        <taxon>Clostridia</taxon>
        <taxon>Lachnospirales</taxon>
        <taxon>Lachnospiraceae</taxon>
        <taxon>Mediterraneibacter</taxon>
    </lineage>
</organism>
<dbReference type="EMBL" id="CACRUU010000084">
    <property type="protein sequence ID" value="VYU50020.1"/>
    <property type="molecule type" value="Genomic_DNA"/>
</dbReference>
<protein>
    <submittedName>
        <fullName evidence="1">Uncharacterized protein</fullName>
    </submittedName>
</protein>
<sequence length="103" mass="12174">MTLEQFIEPIHNITRIRIVKGKGSRYETSEADVYIGWLGILREDKSQISKEIWQAEIKDFAVVPDIRHKDWQKLGLMKPLEPGEHPQYKFSDLTMTLYYTFCI</sequence>
<evidence type="ECO:0000313" key="1">
    <source>
        <dbReference type="EMBL" id="VYU50020.1"/>
    </source>
</evidence>
<reference evidence="1" key="1">
    <citation type="submission" date="2019-11" db="EMBL/GenBank/DDBJ databases">
        <authorList>
            <person name="Feng L."/>
        </authorList>
    </citation>
    <scope>NUCLEOTIDE SEQUENCE</scope>
    <source>
        <strain evidence="1">RgnavusLFYP36</strain>
    </source>
</reference>
<accession>A0A6N3FDI6</accession>
<name>A0A6N3FDI6_MEDGN</name>